<gene>
    <name evidence="1" type="ORF">UFOVP543_47</name>
    <name evidence="2" type="ORF">UFOVP804_23</name>
</gene>
<protein>
    <submittedName>
        <fullName evidence="2">Uncharacterized protein</fullName>
    </submittedName>
</protein>
<organism evidence="2">
    <name type="scientific">uncultured Caudovirales phage</name>
    <dbReference type="NCBI Taxonomy" id="2100421"/>
    <lineage>
        <taxon>Viruses</taxon>
        <taxon>Duplodnaviria</taxon>
        <taxon>Heunggongvirae</taxon>
        <taxon>Uroviricota</taxon>
        <taxon>Caudoviricetes</taxon>
        <taxon>Peduoviridae</taxon>
        <taxon>Maltschvirus</taxon>
        <taxon>Maltschvirus maltsch</taxon>
    </lineage>
</organism>
<evidence type="ECO:0000313" key="1">
    <source>
        <dbReference type="EMBL" id="CAB4149946.1"/>
    </source>
</evidence>
<accession>A0A6J5NWV3</accession>
<sequence length="70" mass="7765">MKTIICPEPDGSYTLDLFTDTGSWVISVTNAFRSFEEDFRAQTATIPRSEIPAGWEGEVLAELAKANKQI</sequence>
<reference evidence="2" key="1">
    <citation type="submission" date="2020-04" db="EMBL/GenBank/DDBJ databases">
        <authorList>
            <person name="Chiriac C."/>
            <person name="Salcher M."/>
            <person name="Ghai R."/>
            <person name="Kavagutti S V."/>
        </authorList>
    </citation>
    <scope>NUCLEOTIDE SEQUENCE</scope>
</reference>
<evidence type="ECO:0000313" key="2">
    <source>
        <dbReference type="EMBL" id="CAB4163513.1"/>
    </source>
</evidence>
<dbReference type="EMBL" id="LR796531">
    <property type="protein sequence ID" value="CAB4149946.1"/>
    <property type="molecule type" value="Genomic_DNA"/>
</dbReference>
<proteinExistence type="predicted"/>
<name>A0A6J5NWV3_9CAUD</name>
<dbReference type="EMBL" id="LR796756">
    <property type="protein sequence ID" value="CAB4163513.1"/>
    <property type="molecule type" value="Genomic_DNA"/>
</dbReference>